<dbReference type="EMBL" id="VBRY01000002">
    <property type="protein sequence ID" value="TLS68751.1"/>
    <property type="molecule type" value="Genomic_DNA"/>
</dbReference>
<evidence type="ECO:0000256" key="9">
    <source>
        <dbReference type="ARBA" id="ARBA00023136"/>
    </source>
</evidence>
<dbReference type="SUPFAM" id="SSF52540">
    <property type="entry name" value="P-loop containing nucleoside triphosphate hydrolases"/>
    <property type="match status" value="1"/>
</dbReference>
<dbReference type="PROSITE" id="PS50893">
    <property type="entry name" value="ABC_TRANSPORTER_2"/>
    <property type="match status" value="1"/>
</dbReference>
<dbReference type="InterPro" id="IPR027417">
    <property type="entry name" value="P-loop_NTPase"/>
</dbReference>
<dbReference type="AlphaFoldDB" id="A0A5R9GRB1"/>
<proteinExistence type="predicted"/>
<comment type="caution">
    <text evidence="11">The sequence shown here is derived from an EMBL/GenBank/DDBJ whole genome shotgun (WGS) entry which is preliminary data.</text>
</comment>
<keyword evidence="2" id="KW-0813">Transport</keyword>
<evidence type="ECO:0000256" key="2">
    <source>
        <dbReference type="ARBA" id="ARBA00022448"/>
    </source>
</evidence>
<dbReference type="GO" id="GO:0005524">
    <property type="term" value="F:ATP binding"/>
    <property type="evidence" value="ECO:0007669"/>
    <property type="project" value="UniProtKB-KW"/>
</dbReference>
<keyword evidence="5" id="KW-0547">Nucleotide-binding</keyword>
<keyword evidence="7" id="KW-0408">Iron</keyword>
<feature type="domain" description="ABC transporter" evidence="10">
    <location>
        <begin position="5"/>
        <end position="228"/>
    </location>
</feature>
<evidence type="ECO:0000256" key="8">
    <source>
        <dbReference type="ARBA" id="ARBA00023065"/>
    </source>
</evidence>
<dbReference type="Gene3D" id="3.40.50.300">
    <property type="entry name" value="P-loop containing nucleotide triphosphate hydrolases"/>
    <property type="match status" value="1"/>
</dbReference>
<organism evidence="11 12">
    <name type="scientific">Mariprofundus erugo</name>
    <dbReference type="NCBI Taxonomy" id="2528639"/>
    <lineage>
        <taxon>Bacteria</taxon>
        <taxon>Pseudomonadati</taxon>
        <taxon>Pseudomonadota</taxon>
        <taxon>Candidatius Mariprofundia</taxon>
        <taxon>Mariprofundales</taxon>
        <taxon>Mariprofundaceae</taxon>
        <taxon>Mariprofundus</taxon>
    </lineage>
</organism>
<keyword evidence="6 11" id="KW-0067">ATP-binding</keyword>
<name>A0A5R9GRB1_9PROT</name>
<dbReference type="GO" id="GO:0005886">
    <property type="term" value="C:plasma membrane"/>
    <property type="evidence" value="ECO:0007669"/>
    <property type="project" value="UniProtKB-SubCell"/>
</dbReference>
<dbReference type="GO" id="GO:0006826">
    <property type="term" value="P:iron ion transport"/>
    <property type="evidence" value="ECO:0007669"/>
    <property type="project" value="UniProtKB-KW"/>
</dbReference>
<evidence type="ECO:0000259" key="10">
    <source>
        <dbReference type="PROSITE" id="PS50893"/>
    </source>
</evidence>
<sequence length="244" mass="26465">MSARMQLTDVSIRRGDRVLLSQLSCELHAGEITVVLGPNGAGKSSLLLAIARLIEASGSITLAGRPLANFSRHELTGQISWQGELPPTEFGLTVQQRLELAGTDAKDEIESVATGMDINHLLSRPLGQLSSGERQRTELAALMLRDTPLWLLDEPTAHLDLKHQIQCIEMLKSQRDKGRTIITVLHDLQQAMAIADHLILIDGRGGAEHGEAAGLFDPARMTALFSASLRQQGALLVPDYGEKT</sequence>
<dbReference type="Pfam" id="PF00005">
    <property type="entry name" value="ABC_tran"/>
    <property type="match status" value="1"/>
</dbReference>
<evidence type="ECO:0000256" key="6">
    <source>
        <dbReference type="ARBA" id="ARBA00022840"/>
    </source>
</evidence>
<keyword evidence="4" id="KW-0410">Iron transport</keyword>
<dbReference type="RefSeq" id="WP_138238370.1">
    <property type="nucleotide sequence ID" value="NZ_VBRY01000002.1"/>
</dbReference>
<protein>
    <submittedName>
        <fullName evidence="11">ABC transporter ATP-binding protein</fullName>
    </submittedName>
</protein>
<keyword evidence="8" id="KW-0406">Ion transport</keyword>
<dbReference type="GO" id="GO:0016887">
    <property type="term" value="F:ATP hydrolysis activity"/>
    <property type="evidence" value="ECO:0007669"/>
    <property type="project" value="InterPro"/>
</dbReference>
<keyword evidence="9" id="KW-0472">Membrane</keyword>
<dbReference type="InterPro" id="IPR003593">
    <property type="entry name" value="AAA+_ATPase"/>
</dbReference>
<reference evidence="11 12" key="1">
    <citation type="journal article" date="2019" name="Appl. Environ. Microbiol.">
        <title>Environmental Evidence and Genomic Insight of Iron-oxidizing Bacteria Preference Towards More Corrosion Resistant Stainless Steel at Higher Salinities.</title>
        <authorList>
            <person name="Garrison C.E."/>
            <person name="Price K.A."/>
            <person name="Field E.K."/>
        </authorList>
    </citation>
    <scope>NUCLEOTIDE SEQUENCE [LARGE SCALE GENOMIC DNA]</scope>
    <source>
        <strain evidence="11 12">P3</strain>
    </source>
</reference>
<dbReference type="PANTHER" id="PTHR42771">
    <property type="entry name" value="IRON(3+)-HYDROXAMATE IMPORT ATP-BINDING PROTEIN FHUC"/>
    <property type="match status" value="1"/>
</dbReference>
<evidence type="ECO:0000256" key="4">
    <source>
        <dbReference type="ARBA" id="ARBA00022496"/>
    </source>
</evidence>
<evidence type="ECO:0000313" key="11">
    <source>
        <dbReference type="EMBL" id="TLS68751.1"/>
    </source>
</evidence>
<evidence type="ECO:0000256" key="1">
    <source>
        <dbReference type="ARBA" id="ARBA00004202"/>
    </source>
</evidence>
<evidence type="ECO:0000256" key="7">
    <source>
        <dbReference type="ARBA" id="ARBA00023004"/>
    </source>
</evidence>
<gene>
    <name evidence="11" type="ORF">FEF65_03380</name>
</gene>
<comment type="subcellular location">
    <subcellularLocation>
        <location evidence="1">Cell membrane</location>
        <topology evidence="1">Peripheral membrane protein</topology>
    </subcellularLocation>
</comment>
<dbReference type="InterPro" id="IPR051535">
    <property type="entry name" value="Siderophore_ABC-ATPase"/>
</dbReference>
<evidence type="ECO:0000313" key="12">
    <source>
        <dbReference type="Proteomes" id="UP000306585"/>
    </source>
</evidence>
<keyword evidence="12" id="KW-1185">Reference proteome</keyword>
<accession>A0A5R9GRB1</accession>
<dbReference type="PANTHER" id="PTHR42771:SF2">
    <property type="entry name" value="IRON(3+)-HYDROXAMATE IMPORT ATP-BINDING PROTEIN FHUC"/>
    <property type="match status" value="1"/>
</dbReference>
<keyword evidence="3" id="KW-1003">Cell membrane</keyword>
<dbReference type="SMART" id="SM00382">
    <property type="entry name" value="AAA"/>
    <property type="match status" value="1"/>
</dbReference>
<evidence type="ECO:0000256" key="5">
    <source>
        <dbReference type="ARBA" id="ARBA00022741"/>
    </source>
</evidence>
<dbReference type="InterPro" id="IPR003439">
    <property type="entry name" value="ABC_transporter-like_ATP-bd"/>
</dbReference>
<evidence type="ECO:0000256" key="3">
    <source>
        <dbReference type="ARBA" id="ARBA00022475"/>
    </source>
</evidence>
<dbReference type="Proteomes" id="UP000306585">
    <property type="component" value="Unassembled WGS sequence"/>
</dbReference>
<dbReference type="CDD" id="cd03214">
    <property type="entry name" value="ABC_Iron-Siderophores_B12_Hemin"/>
    <property type="match status" value="1"/>
</dbReference>